<protein>
    <submittedName>
        <fullName evidence="2">Uncharacterized protein LOC142162690</fullName>
    </submittedName>
</protein>
<sequence>MVETQFTTSVKCTRSDNGLEFTRSEATLFFQSKGIEHQRTCPYTLQQNGIVERKHEYLLETAMALLFQAKLPLKYWGECVLTTTFLINRLPTVPLKNKCPFKLLYGKKPNYSHLRSFGCLCYPTIPKPHRDKFEPRASPHVFVGYSFGVKGYNVLSLNTKKIFVSRDVVFHESIFPFSLPSVSVPSSSLPHTAAHHDYSDVFPSYPTHSVTTPQRDVSVTPISMSPNHTILSPIPMSPNHTIHSSLIPNTTSPQTTSPITSRINQLYPSTLKPNQRVSSRVSKVPSYLSEYVCSVPNLKQPQNVEVTQTNSPFSLNAHFTQNNHITPDVLSPDSQQVVRNICNDIESFSYEEVAGNPTWQQAMTQEFEALYANNTWTLVLLPAGKQSIG</sequence>
<evidence type="ECO:0000313" key="2">
    <source>
        <dbReference type="RefSeq" id="XP_075075316.1"/>
    </source>
</evidence>
<proteinExistence type="predicted"/>
<reference evidence="1" key="1">
    <citation type="journal article" date="2014" name="Nat. Commun.">
        <title>The tobacco genome sequence and its comparison with those of tomato and potato.</title>
        <authorList>
            <person name="Sierro N."/>
            <person name="Battey J.N."/>
            <person name="Ouadi S."/>
            <person name="Bakaher N."/>
            <person name="Bovet L."/>
            <person name="Willig A."/>
            <person name="Goepfert S."/>
            <person name="Peitsch M.C."/>
            <person name="Ivanov N.V."/>
        </authorList>
    </citation>
    <scope>NUCLEOTIDE SEQUENCE [LARGE SCALE GENOMIC DNA]</scope>
</reference>
<dbReference type="RefSeq" id="XP_075075316.1">
    <property type="nucleotide sequence ID" value="XM_075219215.1"/>
</dbReference>
<organism evidence="1 2">
    <name type="scientific">Nicotiana tabacum</name>
    <name type="common">Common tobacco</name>
    <dbReference type="NCBI Taxonomy" id="4097"/>
    <lineage>
        <taxon>Eukaryota</taxon>
        <taxon>Viridiplantae</taxon>
        <taxon>Streptophyta</taxon>
        <taxon>Embryophyta</taxon>
        <taxon>Tracheophyta</taxon>
        <taxon>Spermatophyta</taxon>
        <taxon>Magnoliopsida</taxon>
        <taxon>eudicotyledons</taxon>
        <taxon>Gunneridae</taxon>
        <taxon>Pentapetalae</taxon>
        <taxon>asterids</taxon>
        <taxon>lamiids</taxon>
        <taxon>Solanales</taxon>
        <taxon>Solanaceae</taxon>
        <taxon>Nicotianoideae</taxon>
        <taxon>Nicotianeae</taxon>
        <taxon>Nicotiana</taxon>
    </lineage>
</organism>
<gene>
    <name evidence="2" type="primary">LOC142162690</name>
</gene>
<keyword evidence="1" id="KW-1185">Reference proteome</keyword>
<accession>A0AC58RRF9</accession>
<evidence type="ECO:0000313" key="1">
    <source>
        <dbReference type="Proteomes" id="UP000790787"/>
    </source>
</evidence>
<name>A0AC58RRF9_TOBAC</name>
<dbReference type="Proteomes" id="UP000790787">
    <property type="component" value="Chromosome 1"/>
</dbReference>
<reference evidence="2" key="2">
    <citation type="submission" date="2025-08" db="UniProtKB">
        <authorList>
            <consortium name="RefSeq"/>
        </authorList>
    </citation>
    <scope>IDENTIFICATION</scope>
    <source>
        <tissue evidence="2">Leaf</tissue>
    </source>
</reference>